<name>A0A838CTE9_9BACI</name>
<organism evidence="1 2">
    <name type="scientific">Halobacillus locisalis</name>
    <dbReference type="NCBI Taxonomy" id="220753"/>
    <lineage>
        <taxon>Bacteria</taxon>
        <taxon>Bacillati</taxon>
        <taxon>Bacillota</taxon>
        <taxon>Bacilli</taxon>
        <taxon>Bacillales</taxon>
        <taxon>Bacillaceae</taxon>
        <taxon>Halobacillus</taxon>
    </lineage>
</organism>
<protein>
    <submittedName>
        <fullName evidence="1">Uncharacterized protein</fullName>
    </submittedName>
</protein>
<dbReference type="EMBL" id="JACEFG010000002">
    <property type="protein sequence ID" value="MBA2175422.1"/>
    <property type="molecule type" value="Genomic_DNA"/>
</dbReference>
<dbReference type="Proteomes" id="UP000571017">
    <property type="component" value="Unassembled WGS sequence"/>
</dbReference>
<dbReference type="AlphaFoldDB" id="A0A838CTE9"/>
<keyword evidence="2" id="KW-1185">Reference proteome</keyword>
<proteinExistence type="predicted"/>
<gene>
    <name evidence="1" type="ORF">H0266_11000</name>
</gene>
<evidence type="ECO:0000313" key="2">
    <source>
        <dbReference type="Proteomes" id="UP000571017"/>
    </source>
</evidence>
<accession>A0A838CTE9</accession>
<sequence length="50" mass="6062">MVIFCVIAVVLAFAMMFDRNKRVNKLEEQIEYNERRTKAFDEVTRYNNMN</sequence>
<reference evidence="1 2" key="1">
    <citation type="journal article" date="2004" name="Extremophiles">
        <title>Halobacillus locisalis sp. nov., a halophilic bacterium isolated from a marine solar saltern of the Yellow Sea in Korea.</title>
        <authorList>
            <person name="Yoon J.H."/>
            <person name="Kang K.H."/>
            <person name="Oh T.K."/>
            <person name="Park Y.H."/>
        </authorList>
    </citation>
    <scope>NUCLEOTIDE SEQUENCE [LARGE SCALE GENOMIC DNA]</scope>
    <source>
        <strain evidence="1 2">KCTC 3788</strain>
    </source>
</reference>
<dbReference type="RefSeq" id="WP_181472435.1">
    <property type="nucleotide sequence ID" value="NZ_JACEFG010000002.1"/>
</dbReference>
<evidence type="ECO:0000313" key="1">
    <source>
        <dbReference type="EMBL" id="MBA2175422.1"/>
    </source>
</evidence>
<comment type="caution">
    <text evidence="1">The sequence shown here is derived from an EMBL/GenBank/DDBJ whole genome shotgun (WGS) entry which is preliminary data.</text>
</comment>